<keyword evidence="1" id="KW-0732">Signal</keyword>
<proteinExistence type="predicted"/>
<keyword evidence="2" id="KW-0413">Isomerase</keyword>
<name>A0A5A9ZT81_9RHOB</name>
<dbReference type="GO" id="GO:0016853">
    <property type="term" value="F:isomerase activity"/>
    <property type="evidence" value="ECO:0007669"/>
    <property type="project" value="UniProtKB-KW"/>
</dbReference>
<comment type="caution">
    <text evidence="2">The sequence shown here is derived from an EMBL/GenBank/DDBJ whole genome shotgun (WGS) entry which is preliminary data.</text>
</comment>
<organism evidence="2 3">
    <name type="scientific">Aquicoccus porphyridii</name>
    <dbReference type="NCBI Taxonomy" id="1852029"/>
    <lineage>
        <taxon>Bacteria</taxon>
        <taxon>Pseudomonadati</taxon>
        <taxon>Pseudomonadota</taxon>
        <taxon>Alphaproteobacteria</taxon>
        <taxon>Rhodobacterales</taxon>
        <taxon>Paracoccaceae</taxon>
        <taxon>Aquicoccus</taxon>
    </lineage>
</organism>
<evidence type="ECO:0000313" key="3">
    <source>
        <dbReference type="Proteomes" id="UP000325291"/>
    </source>
</evidence>
<keyword evidence="3" id="KW-1185">Reference proteome</keyword>
<evidence type="ECO:0000256" key="1">
    <source>
        <dbReference type="SAM" id="SignalP"/>
    </source>
</evidence>
<evidence type="ECO:0000313" key="2">
    <source>
        <dbReference type="EMBL" id="KAA0920281.1"/>
    </source>
</evidence>
<dbReference type="RefSeq" id="WP_111363669.1">
    <property type="nucleotide sequence ID" value="NZ_JASHJG010000031.1"/>
</dbReference>
<feature type="signal peptide" evidence="1">
    <location>
        <begin position="1"/>
        <end position="18"/>
    </location>
</feature>
<feature type="chain" id="PRO_5023064749" evidence="1">
    <location>
        <begin position="19"/>
        <end position="93"/>
    </location>
</feature>
<dbReference type="Proteomes" id="UP000325291">
    <property type="component" value="Unassembled WGS sequence"/>
</dbReference>
<sequence length="93" mass="9401">MNKTILTLALVSSMTLSACMQMSESDRRDIGGATVGGAIGLITAKALGANNNWTILSTLAGSAAGVMVARNQATGECAYSNGDGTYRTGPCPT</sequence>
<accession>A0A5A9ZT81</accession>
<reference evidence="2 3" key="1">
    <citation type="submission" date="2019-07" db="EMBL/GenBank/DDBJ databases">
        <title>Aquicoccus porphyridii gen. nov., sp. nov., isolated from a small marine red alga, Porphyridium marinum.</title>
        <authorList>
            <person name="Liu L."/>
        </authorList>
    </citation>
    <scope>NUCLEOTIDE SEQUENCE [LARGE SCALE GENOMIC DNA]</scope>
    <source>
        <strain evidence="2 3">L1 8-17</strain>
    </source>
</reference>
<protein>
    <submittedName>
        <fullName evidence="2">Glucose-6-phosphate isomerase</fullName>
    </submittedName>
</protein>
<dbReference type="AlphaFoldDB" id="A0A5A9ZT81"/>
<dbReference type="PROSITE" id="PS51257">
    <property type="entry name" value="PROKAR_LIPOPROTEIN"/>
    <property type="match status" value="1"/>
</dbReference>
<gene>
    <name evidence="2" type="ORF">FLO80_03970</name>
</gene>
<dbReference type="EMBL" id="VINQ01000002">
    <property type="protein sequence ID" value="KAA0920281.1"/>
    <property type="molecule type" value="Genomic_DNA"/>
</dbReference>